<evidence type="ECO:0000259" key="2">
    <source>
        <dbReference type="PROSITE" id="PS50042"/>
    </source>
</evidence>
<evidence type="ECO:0000313" key="3">
    <source>
        <dbReference type="EMBL" id="KAH3887827.1"/>
    </source>
</evidence>
<feature type="domain" description="Cyclic nucleotide-binding" evidence="2">
    <location>
        <begin position="1"/>
        <end position="139"/>
    </location>
</feature>
<dbReference type="EMBL" id="JAIWYP010000001">
    <property type="protein sequence ID" value="KAH3887827.1"/>
    <property type="molecule type" value="Genomic_DNA"/>
</dbReference>
<feature type="region of interest" description="Disordered" evidence="1">
    <location>
        <begin position="404"/>
        <end position="524"/>
    </location>
</feature>
<dbReference type="SUPFAM" id="SSF51206">
    <property type="entry name" value="cAMP-binding domain-like"/>
    <property type="match status" value="2"/>
</dbReference>
<proteinExistence type="predicted"/>
<dbReference type="AlphaFoldDB" id="A0A9D4N1B4"/>
<dbReference type="InterPro" id="IPR000595">
    <property type="entry name" value="cNMP-bd_dom"/>
</dbReference>
<dbReference type="InterPro" id="IPR014710">
    <property type="entry name" value="RmlC-like_jellyroll"/>
</dbReference>
<dbReference type="CDD" id="cd00038">
    <property type="entry name" value="CAP_ED"/>
    <property type="match status" value="1"/>
</dbReference>
<reference evidence="3" key="2">
    <citation type="submission" date="2020-11" db="EMBL/GenBank/DDBJ databases">
        <authorList>
            <person name="McCartney M.A."/>
            <person name="Auch B."/>
            <person name="Kono T."/>
            <person name="Mallez S."/>
            <person name="Becker A."/>
            <person name="Gohl D.M."/>
            <person name="Silverstein K.A.T."/>
            <person name="Koren S."/>
            <person name="Bechman K.B."/>
            <person name="Herman A."/>
            <person name="Abrahante J.E."/>
            <person name="Garbe J."/>
        </authorList>
    </citation>
    <scope>NUCLEOTIDE SEQUENCE</scope>
    <source>
        <strain evidence="3">Duluth1</strain>
        <tissue evidence="3">Whole animal</tissue>
    </source>
</reference>
<dbReference type="Proteomes" id="UP000828390">
    <property type="component" value="Unassembled WGS sequence"/>
</dbReference>
<dbReference type="Gene3D" id="2.60.120.10">
    <property type="entry name" value="Jelly Rolls"/>
    <property type="match status" value="2"/>
</dbReference>
<feature type="compositionally biased region" description="Polar residues" evidence="1">
    <location>
        <begin position="424"/>
        <end position="475"/>
    </location>
</feature>
<keyword evidence="4" id="KW-1185">Reference proteome</keyword>
<feature type="region of interest" description="Disordered" evidence="1">
    <location>
        <begin position="610"/>
        <end position="631"/>
    </location>
</feature>
<name>A0A9D4N1B4_DREPO</name>
<organism evidence="3 4">
    <name type="scientific">Dreissena polymorpha</name>
    <name type="common">Zebra mussel</name>
    <name type="synonym">Mytilus polymorpha</name>
    <dbReference type="NCBI Taxonomy" id="45954"/>
    <lineage>
        <taxon>Eukaryota</taxon>
        <taxon>Metazoa</taxon>
        <taxon>Spiralia</taxon>
        <taxon>Lophotrochozoa</taxon>
        <taxon>Mollusca</taxon>
        <taxon>Bivalvia</taxon>
        <taxon>Autobranchia</taxon>
        <taxon>Heteroconchia</taxon>
        <taxon>Euheterodonta</taxon>
        <taxon>Imparidentia</taxon>
        <taxon>Neoheterodontei</taxon>
        <taxon>Myida</taxon>
        <taxon>Dreissenoidea</taxon>
        <taxon>Dreissenidae</taxon>
        <taxon>Dreissena</taxon>
    </lineage>
</organism>
<accession>A0A9D4N1B4</accession>
<feature type="compositionally biased region" description="Acidic residues" evidence="1">
    <location>
        <begin position="476"/>
        <end position="488"/>
    </location>
</feature>
<sequence>MTCNRDYVLIKQGDMGDCFYSILNGSVAIHIQTNMPEEGIPYDLGAQDADADSTESVIDTSGQNGKELDRSIFGNFVGTIPAGRSFGELALINADCVRNASIIADETTDLIVVNRDLYNRSLKAFQEKEFNEKKRFVEEFPLFRGWQTKYRKQLAMSLRKEKANFDGIIIKQGCPTDGICFLLSGQAKILVDPQQHESQYSERFPLPDIAELEKVEARESIRREMNLAVPRTEEKRHIYGPPRTPSFGDRKRTHRTVEVCVIGAVEVIGDLEIAFGLPSYAQTIQCTQAVEMFVLDQKNYERLIEKRNPQSQDAMRDFLHEKLKVRMTWIQPDDLPLLRYFLYKLDEKRRQEENKWREYNRKRDNRETVDFWKSGKLFNGPLIDQYGPGSVFYTIRMRANSKRPPFKAKLGTSGFGITRALPSSRHTNGTGKLSRTTNARGSNLSISAQNGTVSNINGHSDKPGNTTNNKFNSSGSEDETASDSDVDATDGPRVSRSSKVVCDRIKQSSRNTNSNKSGSGCSVDEFMNREMNDLALTRLETRIEEWHTRVNKLEEGRNSRLDKKHMVKLHRYQAENSKKPLPGKKIILKPRSKPKPNALTIHLEAIDNAHRNATPPPDVQEEPSTSSTRDCTRELARVNTTRDTWEETDPPLRHCGIRRPQSCKPVTLTTPVPLNRRPKSARNYTAEEYVSLKEELRRKQIAYKSLLTRPSTSFI</sequence>
<protein>
    <recommendedName>
        <fullName evidence="2">Cyclic nucleotide-binding domain-containing protein</fullName>
    </recommendedName>
</protein>
<feature type="compositionally biased region" description="Polar residues" evidence="1">
    <location>
        <begin position="508"/>
        <end position="520"/>
    </location>
</feature>
<reference evidence="3" key="1">
    <citation type="journal article" date="2019" name="bioRxiv">
        <title>The Genome of the Zebra Mussel, Dreissena polymorpha: A Resource for Invasive Species Research.</title>
        <authorList>
            <person name="McCartney M.A."/>
            <person name="Auch B."/>
            <person name="Kono T."/>
            <person name="Mallez S."/>
            <person name="Zhang Y."/>
            <person name="Obille A."/>
            <person name="Becker A."/>
            <person name="Abrahante J.E."/>
            <person name="Garbe J."/>
            <person name="Badalamenti J.P."/>
            <person name="Herman A."/>
            <person name="Mangelson H."/>
            <person name="Liachko I."/>
            <person name="Sullivan S."/>
            <person name="Sone E.D."/>
            <person name="Koren S."/>
            <person name="Silverstein K.A.T."/>
            <person name="Beckman K.B."/>
            <person name="Gohl D.M."/>
        </authorList>
    </citation>
    <scope>NUCLEOTIDE SEQUENCE</scope>
    <source>
        <strain evidence="3">Duluth1</strain>
        <tissue evidence="3">Whole animal</tissue>
    </source>
</reference>
<dbReference type="PANTHER" id="PTHR23011:SF28">
    <property type="entry name" value="CYCLIC NUCLEOTIDE-BINDING DOMAIN CONTAINING PROTEIN"/>
    <property type="match status" value="1"/>
</dbReference>
<dbReference type="PANTHER" id="PTHR23011">
    <property type="entry name" value="CYCLIC NUCLEOTIDE-BINDING DOMAIN CONTAINING PROTEIN"/>
    <property type="match status" value="1"/>
</dbReference>
<evidence type="ECO:0000313" key="4">
    <source>
        <dbReference type="Proteomes" id="UP000828390"/>
    </source>
</evidence>
<evidence type="ECO:0000256" key="1">
    <source>
        <dbReference type="SAM" id="MobiDB-lite"/>
    </source>
</evidence>
<dbReference type="PROSITE" id="PS50042">
    <property type="entry name" value="CNMP_BINDING_3"/>
    <property type="match status" value="1"/>
</dbReference>
<gene>
    <name evidence="3" type="ORF">DPMN_011849</name>
</gene>
<dbReference type="InterPro" id="IPR018490">
    <property type="entry name" value="cNMP-bd_dom_sf"/>
</dbReference>
<comment type="caution">
    <text evidence="3">The sequence shown here is derived from an EMBL/GenBank/DDBJ whole genome shotgun (WGS) entry which is preliminary data.</text>
</comment>